<dbReference type="Proteomes" id="UP001064262">
    <property type="component" value="Unassembled WGS sequence"/>
</dbReference>
<feature type="compositionally biased region" description="Low complexity" evidence="1">
    <location>
        <begin position="1"/>
        <end position="16"/>
    </location>
</feature>
<dbReference type="Pfam" id="PF06266">
    <property type="entry name" value="HrpF"/>
    <property type="match status" value="1"/>
</dbReference>
<protein>
    <submittedName>
        <fullName evidence="2">Type III secretion protein HrpF</fullName>
    </submittedName>
</protein>
<gene>
    <name evidence="2" type="ORF">N5923_13030</name>
</gene>
<dbReference type="EMBL" id="JAODIM010000041">
    <property type="protein sequence ID" value="MCU5778414.1"/>
    <property type="molecule type" value="Genomic_DNA"/>
</dbReference>
<keyword evidence="3" id="KW-1185">Reference proteome</keyword>
<evidence type="ECO:0000313" key="3">
    <source>
        <dbReference type="Proteomes" id="UP001064262"/>
    </source>
</evidence>
<reference evidence="2" key="1">
    <citation type="submission" date="2022-09" db="EMBL/GenBank/DDBJ databases">
        <title>Winslowiella arboricola sp. nov., isolated from bleeding cankers on broadleaf hosts.</title>
        <authorList>
            <person name="Brady C."/>
            <person name="Kaur S."/>
            <person name="Crampton B."/>
            <person name="Maddock D."/>
            <person name="Arnold D."/>
            <person name="Denman S."/>
        </authorList>
    </citation>
    <scope>NUCLEOTIDE SEQUENCE</scope>
    <source>
        <strain evidence="2">BAC 15a-03b</strain>
    </source>
</reference>
<sequence length="76" mass="8702">MSSNDLLQRQLSTQQSRTHHDAYQFAKEMSGESSFNVADMYAFQNQLQDMSNAGWASSQYTQFKFGIRKSIIDAIN</sequence>
<evidence type="ECO:0000256" key="1">
    <source>
        <dbReference type="SAM" id="MobiDB-lite"/>
    </source>
</evidence>
<comment type="caution">
    <text evidence="2">The sequence shown here is derived from an EMBL/GenBank/DDBJ whole genome shotgun (WGS) entry which is preliminary data.</text>
</comment>
<organism evidence="2 3">
    <name type="scientific">Winslowiella arboricola</name>
    <dbReference type="NCBI Taxonomy" id="2978220"/>
    <lineage>
        <taxon>Bacteria</taxon>
        <taxon>Pseudomonadati</taxon>
        <taxon>Pseudomonadota</taxon>
        <taxon>Gammaproteobacteria</taxon>
        <taxon>Enterobacterales</taxon>
        <taxon>Erwiniaceae</taxon>
        <taxon>Winslowiella</taxon>
    </lineage>
</organism>
<proteinExistence type="predicted"/>
<dbReference type="RefSeq" id="WP_017801022.1">
    <property type="nucleotide sequence ID" value="NZ_JAODIL010000074.1"/>
</dbReference>
<evidence type="ECO:0000313" key="2">
    <source>
        <dbReference type="EMBL" id="MCU5778414.1"/>
    </source>
</evidence>
<dbReference type="InterPro" id="IPR009371">
    <property type="entry name" value="T3SS_HrpF"/>
</dbReference>
<accession>A0A9J6PNT5</accession>
<name>A0A9J6PNT5_9GAMM</name>
<feature type="region of interest" description="Disordered" evidence="1">
    <location>
        <begin position="1"/>
        <end position="20"/>
    </location>
</feature>
<dbReference type="AlphaFoldDB" id="A0A9J6PNT5"/>